<evidence type="ECO:0000313" key="2">
    <source>
        <dbReference type="Proteomes" id="UP000034392"/>
    </source>
</evidence>
<proteinExistence type="predicted"/>
<accession>A0A0F7KR45</accession>
<dbReference type="Proteomes" id="UP000034392">
    <property type="component" value="Chromosome"/>
</dbReference>
<dbReference type="AlphaFoldDB" id="A0A0F7KR45"/>
<reference evidence="1" key="1">
    <citation type="submission" date="2015-05" db="EMBL/GenBank/DDBJ databases">
        <title>The complete genome of Altererythrobacter atlanticus strain 26DY36.</title>
        <authorList>
            <person name="Wu Y.-H."/>
            <person name="Cheng H."/>
            <person name="Wu X.-W."/>
        </authorList>
    </citation>
    <scope>NUCLEOTIDE SEQUENCE [LARGE SCALE GENOMIC DNA]</scope>
    <source>
        <strain evidence="1">26DY36</strain>
    </source>
</reference>
<sequence>MLENPVAVMAAYTAGSMFLSVTMARFSPTIGTKLRTFFAGFGPMVVVYGSEIARENSVVLHGADLLLAGAMLALGTGAAFLAGGVVKKPRKSALLR</sequence>
<dbReference type="STRING" id="1267766.WYH_00221"/>
<dbReference type="EMBL" id="CP011452">
    <property type="protein sequence ID" value="AKH41285.1"/>
    <property type="molecule type" value="Genomic_DNA"/>
</dbReference>
<keyword evidence="2" id="KW-1185">Reference proteome</keyword>
<protein>
    <submittedName>
        <fullName evidence="1">Uncharacterized protein</fullName>
    </submittedName>
</protein>
<evidence type="ECO:0000313" key="1">
    <source>
        <dbReference type="EMBL" id="AKH41285.1"/>
    </source>
</evidence>
<name>A0A0F7KR45_9SPHN</name>
<dbReference type="KEGG" id="aay:WYH_00221"/>
<dbReference type="PATRIC" id="fig|1267766.3.peg.227"/>
<dbReference type="RefSeq" id="WP_156320030.1">
    <property type="nucleotide sequence ID" value="NZ_CP011452.2"/>
</dbReference>
<dbReference type="OrthoDB" id="7409891at2"/>
<organism evidence="1 2">
    <name type="scientific">Croceibacterium atlanticum</name>
    <dbReference type="NCBI Taxonomy" id="1267766"/>
    <lineage>
        <taxon>Bacteria</taxon>
        <taxon>Pseudomonadati</taxon>
        <taxon>Pseudomonadota</taxon>
        <taxon>Alphaproteobacteria</taxon>
        <taxon>Sphingomonadales</taxon>
        <taxon>Erythrobacteraceae</taxon>
        <taxon>Croceibacterium</taxon>
    </lineage>
</organism>
<gene>
    <name evidence="1" type="ORF">WYH_00221</name>
</gene>